<name>A0ABU6YD93_9FABA</name>
<feature type="region of interest" description="Disordered" evidence="1">
    <location>
        <begin position="1"/>
        <end position="30"/>
    </location>
</feature>
<sequence>MEPPSPSPSNHRAAADPRRKKTQIRDKFPSSSAVNFELQVAGMHGRNLAAGEERRHHHFGMNRRRRSLTPPRLFCFQPQVAGNPPTLPVTAGVHRKQQLPPLHVGTGTAAATAYSHQGYCPIYLESRVK</sequence>
<gene>
    <name evidence="2" type="ORF">PIB30_035174</name>
</gene>
<dbReference type="Proteomes" id="UP001341840">
    <property type="component" value="Unassembled WGS sequence"/>
</dbReference>
<proteinExistence type="predicted"/>
<evidence type="ECO:0000256" key="1">
    <source>
        <dbReference type="SAM" id="MobiDB-lite"/>
    </source>
</evidence>
<feature type="compositionally biased region" description="Basic and acidic residues" evidence="1">
    <location>
        <begin position="13"/>
        <end position="28"/>
    </location>
</feature>
<accession>A0ABU6YD93</accession>
<evidence type="ECO:0000313" key="2">
    <source>
        <dbReference type="EMBL" id="MED6207371.1"/>
    </source>
</evidence>
<protein>
    <submittedName>
        <fullName evidence="2">Uncharacterized protein</fullName>
    </submittedName>
</protein>
<reference evidence="2 3" key="1">
    <citation type="journal article" date="2023" name="Plants (Basel)">
        <title>Bridging the Gap: Combining Genomics and Transcriptomics Approaches to Understand Stylosanthes scabra, an Orphan Legume from the Brazilian Caatinga.</title>
        <authorList>
            <person name="Ferreira-Neto J.R.C."/>
            <person name="da Silva M.D."/>
            <person name="Binneck E."/>
            <person name="de Melo N.F."/>
            <person name="da Silva R.H."/>
            <person name="de Melo A.L.T.M."/>
            <person name="Pandolfi V."/>
            <person name="Bustamante F.O."/>
            <person name="Brasileiro-Vidal A.C."/>
            <person name="Benko-Iseppon A.M."/>
        </authorList>
    </citation>
    <scope>NUCLEOTIDE SEQUENCE [LARGE SCALE GENOMIC DNA]</scope>
    <source>
        <tissue evidence="2">Leaves</tissue>
    </source>
</reference>
<comment type="caution">
    <text evidence="2">The sequence shown here is derived from an EMBL/GenBank/DDBJ whole genome shotgun (WGS) entry which is preliminary data.</text>
</comment>
<keyword evidence="3" id="KW-1185">Reference proteome</keyword>
<organism evidence="2 3">
    <name type="scientific">Stylosanthes scabra</name>
    <dbReference type="NCBI Taxonomy" id="79078"/>
    <lineage>
        <taxon>Eukaryota</taxon>
        <taxon>Viridiplantae</taxon>
        <taxon>Streptophyta</taxon>
        <taxon>Embryophyta</taxon>
        <taxon>Tracheophyta</taxon>
        <taxon>Spermatophyta</taxon>
        <taxon>Magnoliopsida</taxon>
        <taxon>eudicotyledons</taxon>
        <taxon>Gunneridae</taxon>
        <taxon>Pentapetalae</taxon>
        <taxon>rosids</taxon>
        <taxon>fabids</taxon>
        <taxon>Fabales</taxon>
        <taxon>Fabaceae</taxon>
        <taxon>Papilionoideae</taxon>
        <taxon>50 kb inversion clade</taxon>
        <taxon>dalbergioids sensu lato</taxon>
        <taxon>Dalbergieae</taxon>
        <taxon>Pterocarpus clade</taxon>
        <taxon>Stylosanthes</taxon>
    </lineage>
</organism>
<evidence type="ECO:0000313" key="3">
    <source>
        <dbReference type="Proteomes" id="UP001341840"/>
    </source>
</evidence>
<dbReference type="EMBL" id="JASCZI010241822">
    <property type="protein sequence ID" value="MED6207371.1"/>
    <property type="molecule type" value="Genomic_DNA"/>
</dbReference>